<dbReference type="Pfam" id="PF13244">
    <property type="entry name" value="MbhD"/>
    <property type="match status" value="1"/>
</dbReference>
<evidence type="ECO:0000256" key="4">
    <source>
        <dbReference type="ARBA" id="ARBA00022475"/>
    </source>
</evidence>
<keyword evidence="2" id="KW-0813">Transport</keyword>
<keyword evidence="5 9" id="KW-0812">Transmembrane</keyword>
<keyword evidence="6 10" id="KW-1133">Transmembrane helix</keyword>
<dbReference type="InterPro" id="IPR001750">
    <property type="entry name" value="ND/Mrp_TM"/>
</dbReference>
<feature type="transmembrane region" description="Helical" evidence="10">
    <location>
        <begin position="628"/>
        <end position="645"/>
    </location>
</feature>
<keyword evidence="4" id="KW-1003">Cell membrane</keyword>
<evidence type="ECO:0000259" key="12">
    <source>
        <dbReference type="Pfam" id="PF00662"/>
    </source>
</evidence>
<evidence type="ECO:0000256" key="7">
    <source>
        <dbReference type="ARBA" id="ARBA00023065"/>
    </source>
</evidence>
<comment type="subcellular location">
    <subcellularLocation>
        <location evidence="1">Cell membrane</location>
        <topology evidence="1">Multi-pass membrane protein</topology>
    </subcellularLocation>
    <subcellularLocation>
        <location evidence="9">Membrane</location>
        <topology evidence="9">Multi-pass membrane protein</topology>
    </subcellularLocation>
</comment>
<name>A0A831LGC6_9BACT</name>
<evidence type="ECO:0000259" key="11">
    <source>
        <dbReference type="Pfam" id="PF00361"/>
    </source>
</evidence>
<proteinExistence type="predicted"/>
<dbReference type="PANTHER" id="PTHR43373:SF1">
    <property type="entry name" value="NA(+)_H(+) ANTIPORTER SUBUNIT A"/>
    <property type="match status" value="1"/>
</dbReference>
<evidence type="ECO:0000256" key="9">
    <source>
        <dbReference type="RuleBase" id="RU000320"/>
    </source>
</evidence>
<feature type="transmembrane region" description="Helical" evidence="10">
    <location>
        <begin position="6"/>
        <end position="23"/>
    </location>
</feature>
<feature type="domain" description="MrpA C-terminal/MbhD" evidence="13">
    <location>
        <begin position="609"/>
        <end position="674"/>
    </location>
</feature>
<feature type="transmembrane region" description="Helical" evidence="10">
    <location>
        <begin position="366"/>
        <end position="388"/>
    </location>
</feature>
<evidence type="ECO:0000256" key="3">
    <source>
        <dbReference type="ARBA" id="ARBA00022449"/>
    </source>
</evidence>
<organism evidence="15">
    <name type="scientific">Mariniphaga anaerophila</name>
    <dbReference type="NCBI Taxonomy" id="1484053"/>
    <lineage>
        <taxon>Bacteria</taxon>
        <taxon>Pseudomonadati</taxon>
        <taxon>Bacteroidota</taxon>
        <taxon>Bacteroidia</taxon>
        <taxon>Marinilabiliales</taxon>
        <taxon>Prolixibacteraceae</taxon>
        <taxon>Mariniphaga</taxon>
    </lineage>
</organism>
<sequence length="770" mass="85272">MMLIILVVFLVVSLGLFFLPGGLKKQKAILLALVQLGAFIWFAMRIPEIISINSQHLFIEWIPRLGLNFDFILDGLSMVFALLVTGIGTLVFLYAKDYMKSYAGTDKFFFYLMMFSGAMLGLVLSANLIQLFIFWELTSFLSFFLISFFHEKESARKAAFQSLYITGFGGLSMLAGIVLLGSVVDSYSLTDWVAHAGMIRESHLYLPGLLLILVGVFTKSAQFPFHFWLPGAMQAPAPVSSYLHSATMVKAGVFLLARLSPVLGGTSEWVYIISLIGVLTMLTGSYFAVTQTDLKGILAYTTINALGVLVLLLGIDTKESIKAAMLFLFIHAFYKATLFMVAGLIEKKTGTRELSRLGGLIKYMPFTFIISLLALLSMAGLPPLLGFLGKELIYEAKVQSPGIASLVLVLGVTSNIFMVAVSLFFVRKVFLGKPNSYEKQPNEKGLAFLIGPGILALLSLVLGLFPGNLGNAIIKPALSVVYAEAVDVKLVLWHGFNKVFFLSLLTIVLGVLLFWGMLKRKQLLETWRKVNGVIFSIELDQVFAWVMDKFVAVSKLKTKAVQHGYHRYYILTIFVFTTLLLWFQVFITRSWNFGIAFTLKPFYISGLAVVIILAAAATTVLRSRIVTIIAMGVAGYGISLIFLYYSAIDLAITQILVETLTVVMFMAILQRLPRFAVLSSRRTRFRDFLIALAFGSVMTVLALKAVNVNLNPSISKFFIENSYDRAFGENVVNVILVDFRALDTLGEVTVLTIAALGVYLLLKKPKKSKL</sequence>
<dbReference type="Pfam" id="PF00361">
    <property type="entry name" value="Proton_antipo_M"/>
    <property type="match status" value="1"/>
</dbReference>
<comment type="caution">
    <text evidence="15">The sequence shown here is derived from an EMBL/GenBank/DDBJ whole genome shotgun (WGS) entry which is preliminary data.</text>
</comment>
<evidence type="ECO:0000256" key="8">
    <source>
        <dbReference type="ARBA" id="ARBA00023136"/>
    </source>
</evidence>
<dbReference type="InterPro" id="IPR050616">
    <property type="entry name" value="CPA3_Na-H_Antiporter_A"/>
</dbReference>
<feature type="domain" description="NADH:quinone oxidoreductase/Mrp antiporter transmembrane" evidence="11">
    <location>
        <begin position="125"/>
        <end position="408"/>
    </location>
</feature>
<evidence type="ECO:0000256" key="2">
    <source>
        <dbReference type="ARBA" id="ARBA00022448"/>
    </source>
</evidence>
<dbReference type="Pfam" id="PF00662">
    <property type="entry name" value="Proton_antipo_N"/>
    <property type="match status" value="1"/>
</dbReference>
<feature type="transmembrane region" description="Helical" evidence="10">
    <location>
        <begin position="568"/>
        <end position="587"/>
    </location>
</feature>
<feature type="transmembrane region" description="Helical" evidence="10">
    <location>
        <begin position="132"/>
        <end position="150"/>
    </location>
</feature>
<feature type="transmembrane region" description="Helical" evidence="10">
    <location>
        <begin position="108"/>
        <end position="126"/>
    </location>
</feature>
<feature type="transmembrane region" description="Helical" evidence="10">
    <location>
        <begin position="72"/>
        <end position="96"/>
    </location>
</feature>
<dbReference type="InterPro" id="IPR001516">
    <property type="entry name" value="Proton_antipo_N"/>
</dbReference>
<gene>
    <name evidence="15" type="ORF">ENN90_04550</name>
</gene>
<evidence type="ECO:0000313" key="15">
    <source>
        <dbReference type="EMBL" id="HDR50877.1"/>
    </source>
</evidence>
<dbReference type="Pfam" id="PF20501">
    <property type="entry name" value="MbhE"/>
    <property type="match status" value="1"/>
</dbReference>
<evidence type="ECO:0000259" key="13">
    <source>
        <dbReference type="Pfam" id="PF13244"/>
    </source>
</evidence>
<feature type="transmembrane region" description="Helical" evidence="10">
    <location>
        <begin position="296"/>
        <end position="315"/>
    </location>
</feature>
<reference evidence="15" key="1">
    <citation type="journal article" date="2020" name="mSystems">
        <title>Genome- and Community-Level Interaction Insights into Carbon Utilization and Element Cycling Functions of Hydrothermarchaeota in Hydrothermal Sediment.</title>
        <authorList>
            <person name="Zhou Z."/>
            <person name="Liu Y."/>
            <person name="Xu W."/>
            <person name="Pan J."/>
            <person name="Luo Z.H."/>
            <person name="Li M."/>
        </authorList>
    </citation>
    <scope>NUCLEOTIDE SEQUENCE [LARGE SCALE GENOMIC DNA]</scope>
    <source>
        <strain evidence="15">SpSt-1217</strain>
    </source>
</reference>
<protein>
    <submittedName>
        <fullName evidence="15">DUF4040 domain-containing protein</fullName>
    </submittedName>
</protein>
<dbReference type="InterPro" id="IPR025383">
    <property type="entry name" value="MrpA_C/MbhD"/>
</dbReference>
<dbReference type="EMBL" id="DSDK01000251">
    <property type="protein sequence ID" value="HDR50877.1"/>
    <property type="molecule type" value="Genomic_DNA"/>
</dbReference>
<feature type="transmembrane region" description="Helical" evidence="10">
    <location>
        <begin position="204"/>
        <end position="229"/>
    </location>
</feature>
<feature type="transmembrane region" description="Helical" evidence="10">
    <location>
        <begin position="30"/>
        <end position="52"/>
    </location>
</feature>
<feature type="domain" description="NADH-Ubiquinone oxidoreductase (complex I) chain 5 N-terminal" evidence="12">
    <location>
        <begin position="64"/>
        <end position="109"/>
    </location>
</feature>
<dbReference type="AlphaFoldDB" id="A0A831LGC6"/>
<feature type="transmembrane region" description="Helical" evidence="10">
    <location>
        <begin position="162"/>
        <end position="184"/>
    </location>
</feature>
<evidence type="ECO:0000256" key="6">
    <source>
        <dbReference type="ARBA" id="ARBA00022989"/>
    </source>
</evidence>
<feature type="transmembrane region" description="Helical" evidence="10">
    <location>
        <begin position="321"/>
        <end position="345"/>
    </location>
</feature>
<keyword evidence="8 10" id="KW-0472">Membrane</keyword>
<keyword evidence="7" id="KW-0406">Ion transport</keyword>
<feature type="transmembrane region" description="Helical" evidence="10">
    <location>
        <begin position="499"/>
        <end position="518"/>
    </location>
</feature>
<dbReference type="GO" id="GO:0015297">
    <property type="term" value="F:antiporter activity"/>
    <property type="evidence" value="ECO:0007669"/>
    <property type="project" value="UniProtKB-KW"/>
</dbReference>
<feature type="transmembrane region" description="Helical" evidence="10">
    <location>
        <begin position="744"/>
        <end position="762"/>
    </location>
</feature>
<feature type="transmembrane region" description="Helical" evidence="10">
    <location>
        <begin position="446"/>
        <end position="465"/>
    </location>
</feature>
<feature type="transmembrane region" description="Helical" evidence="10">
    <location>
        <begin position="651"/>
        <end position="669"/>
    </location>
</feature>
<evidence type="ECO:0000256" key="5">
    <source>
        <dbReference type="ARBA" id="ARBA00022692"/>
    </source>
</evidence>
<feature type="transmembrane region" description="Helical" evidence="10">
    <location>
        <begin position="689"/>
        <end position="706"/>
    </location>
</feature>
<dbReference type="GO" id="GO:0005886">
    <property type="term" value="C:plasma membrane"/>
    <property type="evidence" value="ECO:0007669"/>
    <property type="project" value="UniProtKB-SubCell"/>
</dbReference>
<evidence type="ECO:0000256" key="10">
    <source>
        <dbReference type="SAM" id="Phobius"/>
    </source>
</evidence>
<keyword evidence="3" id="KW-0050">Antiport</keyword>
<evidence type="ECO:0000256" key="1">
    <source>
        <dbReference type="ARBA" id="ARBA00004651"/>
    </source>
</evidence>
<dbReference type="Proteomes" id="UP000886047">
    <property type="component" value="Unassembled WGS sequence"/>
</dbReference>
<dbReference type="PANTHER" id="PTHR43373">
    <property type="entry name" value="NA(+)/H(+) ANTIPORTER SUBUNIT"/>
    <property type="match status" value="1"/>
</dbReference>
<evidence type="ECO:0000259" key="14">
    <source>
        <dbReference type="Pfam" id="PF20501"/>
    </source>
</evidence>
<feature type="transmembrane region" description="Helical" evidence="10">
    <location>
        <begin position="602"/>
        <end position="621"/>
    </location>
</feature>
<feature type="transmembrane region" description="Helical" evidence="10">
    <location>
        <begin position="403"/>
        <end position="426"/>
    </location>
</feature>
<dbReference type="InterPro" id="IPR046806">
    <property type="entry name" value="MrpA_C/MbhE"/>
</dbReference>
<accession>A0A831LGC6</accession>
<feature type="transmembrane region" description="Helical" evidence="10">
    <location>
        <begin position="269"/>
        <end position="289"/>
    </location>
</feature>
<dbReference type="PRINTS" id="PR01434">
    <property type="entry name" value="NADHDHGNASE5"/>
</dbReference>
<feature type="domain" description="MrpA C-terminal/MbhE" evidence="14">
    <location>
        <begin position="684"/>
        <end position="764"/>
    </location>
</feature>
<dbReference type="GO" id="GO:0006811">
    <property type="term" value="P:monoatomic ion transport"/>
    <property type="evidence" value="ECO:0007669"/>
    <property type="project" value="UniProtKB-KW"/>
</dbReference>